<keyword evidence="2 4" id="KW-0547">Nucleotide-binding</keyword>
<feature type="domain" description="ATP-grasp" evidence="5">
    <location>
        <begin position="120"/>
        <end position="317"/>
    </location>
</feature>
<dbReference type="InterPro" id="IPR011761">
    <property type="entry name" value="ATP-grasp"/>
</dbReference>
<dbReference type="OrthoDB" id="24041at2"/>
<dbReference type="PANTHER" id="PTHR43585">
    <property type="entry name" value="FUMIPYRROLE BIOSYNTHESIS PROTEIN C"/>
    <property type="match status" value="1"/>
</dbReference>
<evidence type="ECO:0000256" key="4">
    <source>
        <dbReference type="PROSITE-ProRule" id="PRU00409"/>
    </source>
</evidence>
<evidence type="ECO:0000313" key="7">
    <source>
        <dbReference type="Proteomes" id="UP000319210"/>
    </source>
</evidence>
<evidence type="ECO:0000256" key="1">
    <source>
        <dbReference type="ARBA" id="ARBA00022598"/>
    </source>
</evidence>
<dbReference type="InterPro" id="IPR052032">
    <property type="entry name" value="ATP-dep_AA_Ligase"/>
</dbReference>
<proteinExistence type="predicted"/>
<accession>A0A4Y3QX92</accession>
<reference evidence="6 7" key="1">
    <citation type="submission" date="2019-06" db="EMBL/GenBank/DDBJ databases">
        <title>Whole genome shotgun sequence of Streptomyces cacaoi subsp. cacaoi NBRC 12748.</title>
        <authorList>
            <person name="Hosoyama A."/>
            <person name="Uohara A."/>
            <person name="Ohji S."/>
            <person name="Ichikawa N."/>
        </authorList>
    </citation>
    <scope>NUCLEOTIDE SEQUENCE [LARGE SCALE GENOMIC DNA]</scope>
    <source>
        <strain evidence="6 7">NBRC 12748</strain>
    </source>
</reference>
<evidence type="ECO:0000256" key="3">
    <source>
        <dbReference type="ARBA" id="ARBA00022840"/>
    </source>
</evidence>
<dbReference type="PROSITE" id="PS50975">
    <property type="entry name" value="ATP_GRASP"/>
    <property type="match status" value="1"/>
</dbReference>
<comment type="caution">
    <text evidence="6">The sequence shown here is derived from an EMBL/GenBank/DDBJ whole genome shotgun (WGS) entry which is preliminary data.</text>
</comment>
<dbReference type="GO" id="GO:0046872">
    <property type="term" value="F:metal ion binding"/>
    <property type="evidence" value="ECO:0007669"/>
    <property type="project" value="InterPro"/>
</dbReference>
<evidence type="ECO:0000256" key="2">
    <source>
        <dbReference type="ARBA" id="ARBA00022741"/>
    </source>
</evidence>
<sequence>MTAPQHPARRDCLLVVGSGNRTSHERMLSQMAAEADLVLLDPEPPTWQRRWVRDTEVFDPADETAALRHAKDLAARHGVAAVTAYDEAFVLTAAHLAAALGLPGLPPAAAELCRDKRLQRDLLNRTGLSPTRSTLVHDLDGAAAAARETGYPVIVKPRGLSGSAGVCRVDAPDGLAAAFRAAAGIDKKGMTSDGILVEEYLDGFELCVDCWVHDGTAVPVWGARKIWAFDPHPIEAGLVVGRGALDDGAVRDGFALACRAAAAAGLDRTVAHIEVRMTAGGPRIVEINGRPAGYISARIAELATGIRPGGLLATAALGLPVQTRTVADRAAGLRFLYPAHPLRFAGLAPAPVLRSRPWVHEITELRPHGSEIVPPPDNPWGTAAYVMATGPHCEDVEDRLLLAHHELRVLGEPL</sequence>
<dbReference type="Gene3D" id="3.30.470.20">
    <property type="entry name" value="ATP-grasp fold, B domain"/>
    <property type="match status" value="1"/>
</dbReference>
<keyword evidence="7" id="KW-1185">Reference proteome</keyword>
<dbReference type="GO" id="GO:0005524">
    <property type="term" value="F:ATP binding"/>
    <property type="evidence" value="ECO:0007669"/>
    <property type="project" value="UniProtKB-UniRule"/>
</dbReference>
<name>A0A4Y3QX92_STRCI</name>
<evidence type="ECO:0000313" key="6">
    <source>
        <dbReference type="EMBL" id="GEB49287.1"/>
    </source>
</evidence>
<dbReference type="GO" id="GO:0016874">
    <property type="term" value="F:ligase activity"/>
    <property type="evidence" value="ECO:0007669"/>
    <property type="project" value="UniProtKB-KW"/>
</dbReference>
<dbReference type="AlphaFoldDB" id="A0A4Y3QX92"/>
<dbReference type="PANTHER" id="PTHR43585:SF2">
    <property type="entry name" value="ATP-GRASP ENZYME FSQD"/>
    <property type="match status" value="1"/>
</dbReference>
<dbReference type="SUPFAM" id="SSF56059">
    <property type="entry name" value="Glutathione synthetase ATP-binding domain-like"/>
    <property type="match status" value="1"/>
</dbReference>
<dbReference type="Gene3D" id="3.40.50.20">
    <property type="match status" value="1"/>
</dbReference>
<keyword evidence="1" id="KW-0436">Ligase</keyword>
<gene>
    <name evidence="6" type="ORF">SCA03_18380</name>
</gene>
<protein>
    <recommendedName>
        <fullName evidence="5">ATP-grasp domain-containing protein</fullName>
    </recommendedName>
</protein>
<evidence type="ECO:0000259" key="5">
    <source>
        <dbReference type="PROSITE" id="PS50975"/>
    </source>
</evidence>
<dbReference type="Proteomes" id="UP000319210">
    <property type="component" value="Unassembled WGS sequence"/>
</dbReference>
<dbReference type="RefSeq" id="WP_086817780.1">
    <property type="nucleotide sequence ID" value="NZ_BJMM01000006.1"/>
</dbReference>
<dbReference type="Pfam" id="PF13535">
    <property type="entry name" value="ATP-grasp_4"/>
    <property type="match status" value="1"/>
</dbReference>
<keyword evidence="3 4" id="KW-0067">ATP-binding</keyword>
<organism evidence="6 7">
    <name type="scientific">Streptomyces cacaoi</name>
    <dbReference type="NCBI Taxonomy" id="1898"/>
    <lineage>
        <taxon>Bacteria</taxon>
        <taxon>Bacillati</taxon>
        <taxon>Actinomycetota</taxon>
        <taxon>Actinomycetes</taxon>
        <taxon>Kitasatosporales</taxon>
        <taxon>Streptomycetaceae</taxon>
        <taxon>Streptomyces</taxon>
    </lineage>
</organism>
<dbReference type="EMBL" id="BJMM01000006">
    <property type="protein sequence ID" value="GEB49287.1"/>
    <property type="molecule type" value="Genomic_DNA"/>
</dbReference>